<dbReference type="InterPro" id="IPR026286">
    <property type="entry name" value="MaiA/AMDase"/>
</dbReference>
<dbReference type="EMBL" id="QHHQ01000009">
    <property type="protein sequence ID" value="RAH97243.1"/>
    <property type="molecule type" value="Genomic_DNA"/>
</dbReference>
<dbReference type="RefSeq" id="WP_111351739.1">
    <property type="nucleotide sequence ID" value="NZ_JAIWKD010000009.1"/>
</dbReference>
<dbReference type="PANTHER" id="PTHR40267">
    <property type="entry name" value="BLR3294 PROTEIN"/>
    <property type="match status" value="1"/>
</dbReference>
<keyword evidence="2" id="KW-1185">Reference proteome</keyword>
<dbReference type="InterPro" id="IPR028082">
    <property type="entry name" value="Peripla_BP_I"/>
</dbReference>
<evidence type="ECO:0000313" key="1">
    <source>
        <dbReference type="EMBL" id="RAH97243.1"/>
    </source>
</evidence>
<dbReference type="Gene3D" id="3.40.50.12500">
    <property type="match status" value="1"/>
</dbReference>
<protein>
    <submittedName>
        <fullName evidence="1">Asp/Glu/hydantoin racemase</fullName>
    </submittedName>
</protein>
<evidence type="ECO:0000313" key="2">
    <source>
        <dbReference type="Proteomes" id="UP000249590"/>
    </source>
</evidence>
<proteinExistence type="predicted"/>
<comment type="caution">
    <text evidence="1">The sequence shown here is derived from an EMBL/GenBank/DDBJ whole genome shotgun (WGS) entry which is preliminary data.</text>
</comment>
<organism evidence="1 2">
    <name type="scientific">Acuticoccus sediminis</name>
    <dbReference type="NCBI Taxonomy" id="2184697"/>
    <lineage>
        <taxon>Bacteria</taxon>
        <taxon>Pseudomonadati</taxon>
        <taxon>Pseudomonadota</taxon>
        <taxon>Alphaproteobacteria</taxon>
        <taxon>Hyphomicrobiales</taxon>
        <taxon>Amorphaceae</taxon>
        <taxon>Acuticoccus</taxon>
    </lineage>
</organism>
<dbReference type="OrthoDB" id="9816064at2"/>
<gene>
    <name evidence="1" type="ORF">DLJ53_28970</name>
</gene>
<dbReference type="Proteomes" id="UP000249590">
    <property type="component" value="Unassembled WGS sequence"/>
</dbReference>
<reference evidence="1 2" key="1">
    <citation type="submission" date="2018-05" db="EMBL/GenBank/DDBJ databases">
        <title>Acuticoccus sediminis sp. nov., isolated from deep-sea sediment of Indian Ocean.</title>
        <authorList>
            <person name="Liu X."/>
            <person name="Lai Q."/>
            <person name="Du Y."/>
            <person name="Sun F."/>
            <person name="Zhang X."/>
            <person name="Wang S."/>
            <person name="Shao Z."/>
        </authorList>
    </citation>
    <scope>NUCLEOTIDE SEQUENCE [LARGE SCALE GENOMIC DNA]</scope>
    <source>
        <strain evidence="1 2">PTG4-2</strain>
    </source>
</reference>
<dbReference type="InterPro" id="IPR053714">
    <property type="entry name" value="Iso_Racemase_Enz_sf"/>
</dbReference>
<dbReference type="Pfam" id="PF17645">
    <property type="entry name" value="Amdase"/>
    <property type="match status" value="1"/>
</dbReference>
<dbReference type="SUPFAM" id="SSF53822">
    <property type="entry name" value="Periplasmic binding protein-like I"/>
    <property type="match status" value="1"/>
</dbReference>
<dbReference type="PANTHER" id="PTHR40267:SF1">
    <property type="entry name" value="BLR3294 PROTEIN"/>
    <property type="match status" value="1"/>
</dbReference>
<sequence>MTVRIGMITPSSNTVLEPLSAEILTALPDVTAHVARLRVTTISTEGDALAQFAPEAFYPAADLLADANVHVMGWNGTSPAWMGFAGDEALAAALSDRFEVATTSAVIAVNQLLRLFGARRIAFVSPYVDAVQERILKVYAAAGYECVAERHRGISVNYDFALIDEETIWADLEAVAEARPDAVVVMCTNMRGARLAERFEAAFDIPLIDTVSAFLWGALDAAGADPSPITGWGRLFSMRSGSA</sequence>
<dbReference type="AlphaFoldDB" id="A0A8B2NH36"/>
<name>A0A8B2NH36_9HYPH</name>
<dbReference type="PIRSF" id="PIRSF015736">
    <property type="entry name" value="MI"/>
    <property type="match status" value="1"/>
</dbReference>
<accession>A0A8B2NH36</accession>